<feature type="compositionally biased region" description="Acidic residues" evidence="1">
    <location>
        <begin position="82"/>
        <end position="99"/>
    </location>
</feature>
<reference evidence="3 4" key="1">
    <citation type="journal article" date="2013" name="ISME J.">
        <title>A metabolic model for members of the genus Tetrasphaera involved in enhanced biological phosphorus removal.</title>
        <authorList>
            <person name="Kristiansen R."/>
            <person name="Nguyen H.T.T."/>
            <person name="Saunders A.M."/>
            <person name="Nielsen J.L."/>
            <person name="Wimmer R."/>
            <person name="Le V.Q."/>
            <person name="McIlroy S.J."/>
            <person name="Petrovski S."/>
            <person name="Seviour R.J."/>
            <person name="Calteau A."/>
            <person name="Nielsen K.L."/>
            <person name="Nielsen P.H."/>
        </authorList>
    </citation>
    <scope>NUCLEOTIDE SEQUENCE [LARGE SCALE GENOMIC DNA]</scope>
    <source>
        <strain evidence="3 4">Lp2</strain>
    </source>
</reference>
<evidence type="ECO:0008006" key="5">
    <source>
        <dbReference type="Google" id="ProtNLM"/>
    </source>
</evidence>
<dbReference type="Proteomes" id="UP000013167">
    <property type="component" value="Unassembled WGS sequence"/>
</dbReference>
<name>N0E2G2_9MICO</name>
<dbReference type="EMBL" id="CAIZ01000116">
    <property type="protein sequence ID" value="CCH69971.1"/>
    <property type="molecule type" value="Genomic_DNA"/>
</dbReference>
<feature type="transmembrane region" description="Helical" evidence="2">
    <location>
        <begin position="30"/>
        <end position="49"/>
    </location>
</feature>
<feature type="transmembrane region" description="Helical" evidence="2">
    <location>
        <begin position="7"/>
        <end position="24"/>
    </location>
</feature>
<evidence type="ECO:0000313" key="3">
    <source>
        <dbReference type="EMBL" id="CCH69971.1"/>
    </source>
</evidence>
<keyword evidence="2" id="KW-0472">Membrane</keyword>
<dbReference type="Pfam" id="PF14012">
    <property type="entry name" value="DUF4229"/>
    <property type="match status" value="1"/>
</dbReference>
<evidence type="ECO:0000256" key="1">
    <source>
        <dbReference type="SAM" id="MobiDB-lite"/>
    </source>
</evidence>
<proteinExistence type="predicted"/>
<evidence type="ECO:0000313" key="4">
    <source>
        <dbReference type="Proteomes" id="UP000013167"/>
    </source>
</evidence>
<keyword evidence="2" id="KW-0812">Transmembrane</keyword>
<organism evidence="3 4">
    <name type="scientific">Phycicoccus elongatus Lp2</name>
    <dbReference type="NCBI Taxonomy" id="1193181"/>
    <lineage>
        <taxon>Bacteria</taxon>
        <taxon>Bacillati</taxon>
        <taxon>Actinomycetota</taxon>
        <taxon>Actinomycetes</taxon>
        <taxon>Micrococcales</taxon>
        <taxon>Intrasporangiaceae</taxon>
        <taxon>Phycicoccus</taxon>
    </lineage>
</organism>
<sequence length="99" mass="11241">MVRYTLLRTLVFFGCLLILWLAGLRSRDQLFLLVAGAALISMVVSYFVLRPFREDYSRQIAEKLEHRAEQKAAERGAKPSDEDIEDAETGEGEGSDSFR</sequence>
<feature type="compositionally biased region" description="Basic and acidic residues" evidence="1">
    <location>
        <begin position="67"/>
        <end position="81"/>
    </location>
</feature>
<feature type="region of interest" description="Disordered" evidence="1">
    <location>
        <begin position="67"/>
        <end position="99"/>
    </location>
</feature>
<accession>N0E2G2</accession>
<keyword evidence="2" id="KW-1133">Transmembrane helix</keyword>
<evidence type="ECO:0000256" key="2">
    <source>
        <dbReference type="SAM" id="Phobius"/>
    </source>
</evidence>
<dbReference type="STRING" id="1193181.BN10_470006"/>
<dbReference type="HOGENOM" id="CLU_181619_0_0_11"/>
<gene>
    <name evidence="3" type="ORF">BN10_470006</name>
</gene>
<dbReference type="InterPro" id="IPR025323">
    <property type="entry name" value="DUF4229"/>
</dbReference>
<dbReference type="AlphaFoldDB" id="N0E2G2"/>
<protein>
    <recommendedName>
        <fullName evidence="5">DUF4229 domain-containing protein</fullName>
    </recommendedName>
</protein>
<keyword evidence="4" id="KW-1185">Reference proteome</keyword>
<dbReference type="RefSeq" id="WP_010849847.1">
    <property type="nucleotide sequence ID" value="NZ_HF570956.1"/>
</dbReference>
<comment type="caution">
    <text evidence="3">The sequence shown here is derived from an EMBL/GenBank/DDBJ whole genome shotgun (WGS) entry which is preliminary data.</text>
</comment>
<dbReference type="eggNOG" id="ENOG5033BNY">
    <property type="taxonomic scope" value="Bacteria"/>
</dbReference>